<dbReference type="EMBL" id="AOSK01000109">
    <property type="protein sequence ID" value="EYD74708.1"/>
    <property type="molecule type" value="Genomic_DNA"/>
</dbReference>
<sequence>MAKALGYAANHSFSRLKPHEFEREEPQAGEIEIEVLFCGVCHSDIHQVKNEWGNTVYPCMPGHEVVGRVTRRGRGRAATRSATSWAWAA</sequence>
<proteinExistence type="predicted"/>
<comment type="caution">
    <text evidence="5">The sequence shown here is derived from an EMBL/GenBank/DDBJ whole genome shotgun (WGS) entry which is preliminary data.</text>
</comment>
<dbReference type="STRING" id="442562.Rumeso_03765"/>
<keyword evidence="1" id="KW-0479">Metal-binding</keyword>
<dbReference type="PANTHER" id="PTHR42683">
    <property type="entry name" value="ALDEHYDE REDUCTASE"/>
    <property type="match status" value="1"/>
</dbReference>
<protein>
    <submittedName>
        <fullName evidence="5">Alcohol dehydrogenase</fullName>
        <ecNumber evidence="5">1.1.1.1</ecNumber>
    </submittedName>
</protein>
<dbReference type="Proteomes" id="UP000019666">
    <property type="component" value="Unassembled WGS sequence"/>
</dbReference>
<keyword evidence="6" id="KW-1185">Reference proteome</keyword>
<organism evidence="5 6">
    <name type="scientific">Rubellimicrobium mesophilum DSM 19309</name>
    <dbReference type="NCBI Taxonomy" id="442562"/>
    <lineage>
        <taxon>Bacteria</taxon>
        <taxon>Pseudomonadati</taxon>
        <taxon>Pseudomonadota</taxon>
        <taxon>Alphaproteobacteria</taxon>
        <taxon>Rhodobacterales</taxon>
        <taxon>Roseobacteraceae</taxon>
        <taxon>Rubellimicrobium</taxon>
    </lineage>
</organism>
<evidence type="ECO:0000259" key="4">
    <source>
        <dbReference type="Pfam" id="PF08240"/>
    </source>
</evidence>
<dbReference type="PATRIC" id="fig|442562.3.peg.3712"/>
<dbReference type="InterPro" id="IPR013154">
    <property type="entry name" value="ADH-like_N"/>
</dbReference>
<dbReference type="AlphaFoldDB" id="A0A017HKM3"/>
<keyword evidence="2" id="KW-0862">Zinc</keyword>
<dbReference type="InterPro" id="IPR047109">
    <property type="entry name" value="CAD-like"/>
</dbReference>
<name>A0A017HKM3_9RHOB</name>
<gene>
    <name evidence="5" type="ORF">Rumeso_03765</name>
</gene>
<dbReference type="InterPro" id="IPR011032">
    <property type="entry name" value="GroES-like_sf"/>
</dbReference>
<evidence type="ECO:0000256" key="1">
    <source>
        <dbReference type="ARBA" id="ARBA00022723"/>
    </source>
</evidence>
<accession>A0A017HKM3</accession>
<evidence type="ECO:0000256" key="2">
    <source>
        <dbReference type="ARBA" id="ARBA00022833"/>
    </source>
</evidence>
<evidence type="ECO:0000313" key="5">
    <source>
        <dbReference type="EMBL" id="EYD74708.1"/>
    </source>
</evidence>
<evidence type="ECO:0000313" key="6">
    <source>
        <dbReference type="Proteomes" id="UP000019666"/>
    </source>
</evidence>
<dbReference type="Pfam" id="PF08240">
    <property type="entry name" value="ADH_N"/>
    <property type="match status" value="1"/>
</dbReference>
<evidence type="ECO:0000256" key="3">
    <source>
        <dbReference type="ARBA" id="ARBA00023002"/>
    </source>
</evidence>
<dbReference type="EC" id="1.1.1.1" evidence="5"/>
<dbReference type="GO" id="GO:0046872">
    <property type="term" value="F:metal ion binding"/>
    <property type="evidence" value="ECO:0007669"/>
    <property type="project" value="UniProtKB-KW"/>
</dbReference>
<dbReference type="Gene3D" id="3.90.180.10">
    <property type="entry name" value="Medium-chain alcohol dehydrogenases, catalytic domain"/>
    <property type="match status" value="1"/>
</dbReference>
<reference evidence="5 6" key="1">
    <citation type="submission" date="2013-02" db="EMBL/GenBank/DDBJ databases">
        <authorList>
            <person name="Fiebig A."/>
            <person name="Goeker M."/>
            <person name="Klenk H.-P.P."/>
        </authorList>
    </citation>
    <scope>NUCLEOTIDE SEQUENCE [LARGE SCALE GENOMIC DNA]</scope>
    <source>
        <strain evidence="5 6">DSM 19309</strain>
    </source>
</reference>
<dbReference type="GO" id="GO:0004022">
    <property type="term" value="F:alcohol dehydrogenase (NAD+) activity"/>
    <property type="evidence" value="ECO:0007669"/>
    <property type="project" value="UniProtKB-EC"/>
</dbReference>
<feature type="domain" description="Alcohol dehydrogenase-like N-terminal" evidence="4">
    <location>
        <begin position="28"/>
        <end position="75"/>
    </location>
</feature>
<keyword evidence="3 5" id="KW-0560">Oxidoreductase</keyword>
<dbReference type="HOGENOM" id="CLU_026673_23_11_5"/>
<dbReference type="SUPFAM" id="SSF50129">
    <property type="entry name" value="GroES-like"/>
    <property type="match status" value="1"/>
</dbReference>